<name>A0A2T9Z025_9FUNG</name>
<organism evidence="4 5">
    <name type="scientific">Smittium simulii</name>
    <dbReference type="NCBI Taxonomy" id="133385"/>
    <lineage>
        <taxon>Eukaryota</taxon>
        <taxon>Fungi</taxon>
        <taxon>Fungi incertae sedis</taxon>
        <taxon>Zoopagomycota</taxon>
        <taxon>Kickxellomycotina</taxon>
        <taxon>Harpellomycetes</taxon>
        <taxon>Harpellales</taxon>
        <taxon>Legeriomycetaceae</taxon>
        <taxon>Smittium</taxon>
    </lineage>
</organism>
<dbReference type="GO" id="GO:0006869">
    <property type="term" value="P:lipid transport"/>
    <property type="evidence" value="ECO:0007669"/>
    <property type="project" value="UniProtKB-UniRule"/>
</dbReference>
<evidence type="ECO:0000256" key="3">
    <source>
        <dbReference type="SAM" id="Coils"/>
    </source>
</evidence>
<dbReference type="GO" id="GO:0048193">
    <property type="term" value="P:Golgi vesicle transport"/>
    <property type="evidence" value="ECO:0007669"/>
    <property type="project" value="TreeGrafter"/>
</dbReference>
<dbReference type="GO" id="GO:0005829">
    <property type="term" value="C:cytosol"/>
    <property type="evidence" value="ECO:0007669"/>
    <property type="project" value="GOC"/>
</dbReference>
<comment type="function">
    <text evidence="2">Acts as component of the GARP complex that is involved in retrograde transport from early and late endosomes to the trans-Golgi network (TGN).</text>
</comment>
<dbReference type="OrthoDB" id="203678at2759"/>
<proteinExistence type="inferred from homology"/>
<dbReference type="PANTHER" id="PTHR15954:SF4">
    <property type="entry name" value="VACUOLAR PROTEIN SORTING-ASSOCIATED PROTEIN 51 HOMOLOG"/>
    <property type="match status" value="1"/>
</dbReference>
<dbReference type="GO" id="GO:0000938">
    <property type="term" value="C:GARP complex"/>
    <property type="evidence" value="ECO:0007669"/>
    <property type="project" value="UniProtKB-UniRule"/>
</dbReference>
<comment type="similarity">
    <text evidence="1 2">Belongs to the VPS51 family.</text>
</comment>
<reference evidence="4 5" key="1">
    <citation type="journal article" date="2018" name="MBio">
        <title>Comparative Genomics Reveals the Core Gene Toolbox for the Fungus-Insect Symbiosis.</title>
        <authorList>
            <person name="Wang Y."/>
            <person name="Stata M."/>
            <person name="Wang W."/>
            <person name="Stajich J.E."/>
            <person name="White M.M."/>
            <person name="Moncalvo J.M."/>
        </authorList>
    </citation>
    <scope>NUCLEOTIDE SEQUENCE [LARGE SCALE GENOMIC DNA]</scope>
    <source>
        <strain evidence="4 5">SWE-8-4</strain>
    </source>
</reference>
<keyword evidence="2" id="KW-0813">Transport</keyword>
<protein>
    <recommendedName>
        <fullName evidence="2">Vacuolar protein sorting-associated protein 51 homolog</fullName>
    </recommendedName>
</protein>
<accession>A0A2T9Z025</accession>
<dbReference type="STRING" id="133385.A0A2T9Z025"/>
<comment type="subcellular location">
    <subcellularLocation>
        <location evidence="2">Golgi apparatus</location>
        <location evidence="2">trans-Golgi network</location>
    </subcellularLocation>
</comment>
<dbReference type="InterPro" id="IPR014812">
    <property type="entry name" value="Vps51"/>
</dbReference>
<keyword evidence="2" id="KW-0653">Protein transport</keyword>
<keyword evidence="2" id="KW-0445">Lipid transport</keyword>
<dbReference type="GO" id="GO:1990745">
    <property type="term" value="C:EARP complex"/>
    <property type="evidence" value="ECO:0007669"/>
    <property type="project" value="TreeGrafter"/>
</dbReference>
<dbReference type="GO" id="GO:0015031">
    <property type="term" value="P:protein transport"/>
    <property type="evidence" value="ECO:0007669"/>
    <property type="project" value="UniProtKB-UniRule"/>
</dbReference>
<feature type="coiled-coil region" evidence="3">
    <location>
        <begin position="129"/>
        <end position="156"/>
    </location>
</feature>
<gene>
    <name evidence="4" type="ORF">BB561_000221</name>
</gene>
<keyword evidence="3" id="KW-0175">Coiled coil</keyword>
<dbReference type="Proteomes" id="UP000245383">
    <property type="component" value="Unassembled WGS sequence"/>
</dbReference>
<evidence type="ECO:0000313" key="5">
    <source>
        <dbReference type="Proteomes" id="UP000245383"/>
    </source>
</evidence>
<dbReference type="EMBL" id="MBFR01000005">
    <property type="protein sequence ID" value="PVU97948.1"/>
    <property type="molecule type" value="Genomic_DNA"/>
</dbReference>
<dbReference type="AlphaFoldDB" id="A0A2T9Z025"/>
<comment type="caution">
    <text evidence="4">The sequence shown here is derived from an EMBL/GenBank/DDBJ whole genome shotgun (WGS) entry which is preliminary data.</text>
</comment>
<evidence type="ECO:0000256" key="2">
    <source>
        <dbReference type="RuleBase" id="RU368010"/>
    </source>
</evidence>
<dbReference type="Pfam" id="PF08700">
    <property type="entry name" value="VPS51_Exo84_N"/>
    <property type="match status" value="1"/>
</dbReference>
<dbReference type="GO" id="GO:0042147">
    <property type="term" value="P:retrograde transport, endosome to Golgi"/>
    <property type="evidence" value="ECO:0007669"/>
    <property type="project" value="UniProtKB-UniRule"/>
</dbReference>
<dbReference type="PANTHER" id="PTHR15954">
    <property type="entry name" value="VACUOLAR PROTEIN SORTING-ASSOCIATED PROTEIN 51 HOMOLOG"/>
    <property type="match status" value="1"/>
</dbReference>
<evidence type="ECO:0000256" key="1">
    <source>
        <dbReference type="ARBA" id="ARBA00006080"/>
    </source>
</evidence>
<evidence type="ECO:0000313" key="4">
    <source>
        <dbReference type="EMBL" id="PVU97948.1"/>
    </source>
</evidence>
<dbReference type="GO" id="GO:0032456">
    <property type="term" value="P:endocytic recycling"/>
    <property type="evidence" value="ECO:0007669"/>
    <property type="project" value="TreeGrafter"/>
</dbReference>
<sequence length="459" mass="52761">MDSFFSKYSLNVNSQDDKVIATNMLISTPNPAKKLSKTPENSESARARLKEFYALDNGANDVENIDSSAQNINEFNLGNFDSKEYIKQSLREKSLKELLVEINVGTLDSDMKTLVYENYNKFIVATETLGEMKNSTEKLEAQMQTLSEKINKVSKLGTMIEDSIGVKREEIREFTEALELEEKLNVLSEMPEKLHSYVIYKDYTNAILLWGQSITLLKSHPKSERLMQIESDYAVTLQEIENILFSRWNDPNTSISDAIQCSLLITQVSPTKSNLLWKDYLKMQHIRLEKERNIWAKNDHIDLPENSDLLKYLADWNIVLIAFIDQFLSPDICLSEDKGIDYSTIKKYISDSLNTSDTVYIKNANNSKALEKIDTQDNSSIQALLSVSYDSLICGWQIMSRDDCELVHRLFFDFCDQLVLEFQNIQLSILKAMAQDFDKHDQYLIYIGAFTASNYKKVL</sequence>
<comment type="subunit">
    <text evidence="2">Component of the Golgi-associated retrograde protein (GARP) complex.</text>
</comment>
<keyword evidence="5" id="KW-1185">Reference proteome</keyword>
<dbReference type="GO" id="GO:0007030">
    <property type="term" value="P:Golgi organization"/>
    <property type="evidence" value="ECO:0007669"/>
    <property type="project" value="UniProtKB-UniRule"/>
</dbReference>
<keyword evidence="2" id="KW-0333">Golgi apparatus</keyword>
<dbReference type="GO" id="GO:0016020">
    <property type="term" value="C:membrane"/>
    <property type="evidence" value="ECO:0007669"/>
    <property type="project" value="TreeGrafter"/>
</dbReference>